<reference evidence="2" key="1">
    <citation type="submission" date="2021-04" db="EMBL/GenBank/DDBJ databases">
        <title>Dactylosporangium aurantiacum NRRL B-8018 full assembly.</title>
        <authorList>
            <person name="Hartkoorn R.C."/>
            <person name="Beaudoing E."/>
            <person name="Hot D."/>
        </authorList>
    </citation>
    <scope>NUCLEOTIDE SEQUENCE</scope>
    <source>
        <strain evidence="2">NRRL B-8018</strain>
    </source>
</reference>
<keyword evidence="1" id="KW-1133">Transmembrane helix</keyword>
<evidence type="ECO:0000313" key="3">
    <source>
        <dbReference type="Proteomes" id="UP001058003"/>
    </source>
</evidence>
<dbReference type="EMBL" id="CP073767">
    <property type="protein sequence ID" value="UWZ58416.1"/>
    <property type="molecule type" value="Genomic_DNA"/>
</dbReference>
<accession>A0A9Q9IMJ8</accession>
<sequence length="90" mass="8538">MASLLAVGWSTGALGRLIANEGLGIGVAGGILGAGAGLAAASLFVGHTSADLVLVGLLAALAGTLLAGVSAALPALPLSRRPVARLLAED</sequence>
<feature type="transmembrane region" description="Helical" evidence="1">
    <location>
        <begin position="52"/>
        <end position="76"/>
    </location>
</feature>
<dbReference type="RefSeq" id="WP_033365239.1">
    <property type="nucleotide sequence ID" value="NZ_CP073767.1"/>
</dbReference>
<dbReference type="KEGG" id="daur:Daura_20905"/>
<evidence type="ECO:0008006" key="4">
    <source>
        <dbReference type="Google" id="ProtNLM"/>
    </source>
</evidence>
<dbReference type="Proteomes" id="UP001058003">
    <property type="component" value="Chromosome"/>
</dbReference>
<evidence type="ECO:0000313" key="2">
    <source>
        <dbReference type="EMBL" id="UWZ58416.1"/>
    </source>
</evidence>
<keyword evidence="3" id="KW-1185">Reference proteome</keyword>
<proteinExistence type="predicted"/>
<gene>
    <name evidence="2" type="ORF">Daura_20905</name>
</gene>
<keyword evidence="1" id="KW-0472">Membrane</keyword>
<keyword evidence="1" id="KW-0812">Transmembrane</keyword>
<dbReference type="AlphaFoldDB" id="A0A9Q9IMJ8"/>
<evidence type="ECO:0000256" key="1">
    <source>
        <dbReference type="SAM" id="Phobius"/>
    </source>
</evidence>
<protein>
    <recommendedName>
        <fullName evidence="4">ABC3 transporter permease protein domain-containing protein</fullName>
    </recommendedName>
</protein>
<feature type="transmembrane region" description="Helical" evidence="1">
    <location>
        <begin position="25"/>
        <end position="45"/>
    </location>
</feature>
<organism evidence="2 3">
    <name type="scientific">Dactylosporangium aurantiacum</name>
    <dbReference type="NCBI Taxonomy" id="35754"/>
    <lineage>
        <taxon>Bacteria</taxon>
        <taxon>Bacillati</taxon>
        <taxon>Actinomycetota</taxon>
        <taxon>Actinomycetes</taxon>
        <taxon>Micromonosporales</taxon>
        <taxon>Micromonosporaceae</taxon>
        <taxon>Dactylosporangium</taxon>
    </lineage>
</organism>
<name>A0A9Q9IMJ8_9ACTN</name>